<protein>
    <submittedName>
        <fullName evidence="1">Uncharacterized protein</fullName>
    </submittedName>
</protein>
<gene>
    <name evidence="1" type="ORF">SDC9_174971</name>
</gene>
<dbReference type="AlphaFoldDB" id="A0A645GKX1"/>
<reference evidence="1" key="1">
    <citation type="submission" date="2019-08" db="EMBL/GenBank/DDBJ databases">
        <authorList>
            <person name="Kucharzyk K."/>
            <person name="Murdoch R.W."/>
            <person name="Higgins S."/>
            <person name="Loffler F."/>
        </authorList>
    </citation>
    <scope>NUCLEOTIDE SEQUENCE</scope>
</reference>
<organism evidence="1">
    <name type="scientific">bioreactor metagenome</name>
    <dbReference type="NCBI Taxonomy" id="1076179"/>
    <lineage>
        <taxon>unclassified sequences</taxon>
        <taxon>metagenomes</taxon>
        <taxon>ecological metagenomes</taxon>
    </lineage>
</organism>
<proteinExistence type="predicted"/>
<sequence>MLFRFCIQLLHGPLQPLNIIVKGEGKPLQAAALKALKIMISTRDIPVCNGCAHRRHALGVKQITQDHSHRLIIVKGSPVL</sequence>
<dbReference type="EMBL" id="VSSQ01077476">
    <property type="protein sequence ID" value="MPN27537.1"/>
    <property type="molecule type" value="Genomic_DNA"/>
</dbReference>
<evidence type="ECO:0000313" key="1">
    <source>
        <dbReference type="EMBL" id="MPN27537.1"/>
    </source>
</evidence>
<comment type="caution">
    <text evidence="1">The sequence shown here is derived from an EMBL/GenBank/DDBJ whole genome shotgun (WGS) entry which is preliminary data.</text>
</comment>
<name>A0A645GKX1_9ZZZZ</name>
<accession>A0A645GKX1</accession>